<proteinExistence type="predicted"/>
<gene>
    <name evidence="1" type="ORF">SAMN04515668_2963</name>
</gene>
<dbReference type="EMBL" id="FOXS01000004">
    <property type="protein sequence ID" value="SFQ56565.1"/>
    <property type="molecule type" value="Genomic_DNA"/>
</dbReference>
<protein>
    <submittedName>
        <fullName evidence="1">Uncharacterized protein</fullName>
    </submittedName>
</protein>
<sequence length="40" mass="4904">MLAKEASYLRFLRQNKLPQRLREPDKMLRKLSMTETLWNP</sequence>
<name>A0A1I5ZJE0_HYMAR</name>
<evidence type="ECO:0000313" key="2">
    <source>
        <dbReference type="Proteomes" id="UP000199029"/>
    </source>
</evidence>
<dbReference type="AlphaFoldDB" id="A0A1I5ZJE0"/>
<dbReference type="Proteomes" id="UP000199029">
    <property type="component" value="Unassembled WGS sequence"/>
</dbReference>
<organism evidence="1 2">
    <name type="scientific">Hymenobacter arizonensis</name>
    <name type="common">Siccationidurans arizonensis</name>
    <dbReference type="NCBI Taxonomy" id="1227077"/>
    <lineage>
        <taxon>Bacteria</taxon>
        <taxon>Pseudomonadati</taxon>
        <taxon>Bacteroidota</taxon>
        <taxon>Cytophagia</taxon>
        <taxon>Cytophagales</taxon>
        <taxon>Hymenobacteraceae</taxon>
        <taxon>Hymenobacter</taxon>
    </lineage>
</organism>
<evidence type="ECO:0000313" key="1">
    <source>
        <dbReference type="EMBL" id="SFQ56565.1"/>
    </source>
</evidence>
<reference evidence="2" key="1">
    <citation type="submission" date="2016-10" db="EMBL/GenBank/DDBJ databases">
        <authorList>
            <person name="Varghese N."/>
            <person name="Submissions S."/>
        </authorList>
    </citation>
    <scope>NUCLEOTIDE SEQUENCE [LARGE SCALE GENOMIC DNA]</scope>
    <source>
        <strain evidence="2">OR362-8,ATCC BAA-1266,JCM 13504</strain>
    </source>
</reference>
<keyword evidence="2" id="KW-1185">Reference proteome</keyword>
<accession>A0A1I5ZJE0</accession>